<dbReference type="EMBL" id="UOFN01000033">
    <property type="protein sequence ID" value="VAW74311.1"/>
    <property type="molecule type" value="Genomic_DNA"/>
</dbReference>
<reference evidence="4" key="1">
    <citation type="submission" date="2018-06" db="EMBL/GenBank/DDBJ databases">
        <authorList>
            <person name="Zhirakovskaya E."/>
        </authorList>
    </citation>
    <scope>NUCLEOTIDE SEQUENCE</scope>
</reference>
<evidence type="ECO:0000313" key="4">
    <source>
        <dbReference type="EMBL" id="VAW74311.1"/>
    </source>
</evidence>
<keyword evidence="2" id="KW-0233">DNA recombination</keyword>
<evidence type="ECO:0000256" key="3">
    <source>
        <dbReference type="SAM" id="MobiDB-lite"/>
    </source>
</evidence>
<accession>A0A3B0Y3P1</accession>
<feature type="compositionally biased region" description="Basic and acidic residues" evidence="3">
    <location>
        <begin position="410"/>
        <end position="429"/>
    </location>
</feature>
<organism evidence="4">
    <name type="scientific">hydrothermal vent metagenome</name>
    <dbReference type="NCBI Taxonomy" id="652676"/>
    <lineage>
        <taxon>unclassified sequences</taxon>
        <taxon>metagenomes</taxon>
        <taxon>ecological metagenomes</taxon>
    </lineage>
</organism>
<evidence type="ECO:0000256" key="1">
    <source>
        <dbReference type="ARBA" id="ARBA00023054"/>
    </source>
</evidence>
<feature type="region of interest" description="Disordered" evidence="3">
    <location>
        <begin position="395"/>
        <end position="429"/>
    </location>
</feature>
<gene>
    <name evidence="4" type="ORF">MNBD_GAMMA15-2607</name>
</gene>
<dbReference type="Pfam" id="PF02646">
    <property type="entry name" value="RmuC"/>
    <property type="match status" value="1"/>
</dbReference>
<dbReference type="PANTHER" id="PTHR30563">
    <property type="entry name" value="DNA RECOMBINATION PROTEIN RMUC"/>
    <property type="match status" value="1"/>
</dbReference>
<sequence length="429" mass="48658">MEISWVALILSTLLAGLVGWLIAGARAQRTISALREENIRMSAQRESERLATEEKLRAFEVARGQLEDSFKALAGDIMKSSSSEFLKLAETRFKALHEQSSNEFEKREKAVENLVKPIRETLDKTDQQIRKMEEERQKNFGALNQHLEFMKVAHDQLQSETRNLVKALKRPEVRGQWGELTLKRLVELAGMVEHCDFEQQHSIDTEDGKQRPDMVVRMPGGREIVVDAKAPMDAYLCAVEAEDDAQRAQELQRHARNVRARVRELASKAYWKNMSSSLDFVVLFIPGDQFLSAALELDASLLEDALTDRVVLATPSSLVALLRAIAYGWRQETLAENAEQIRTVGEELYERLSTFAGHLDKLGNTLGRSVEHYNKAVGSFDSRILPSAKRFNEMGIRGKKEMPEPAPVERLPRDVRDSETPDEPPRETH</sequence>
<proteinExistence type="predicted"/>
<dbReference type="InterPro" id="IPR003798">
    <property type="entry name" value="DNA_recombination_RmuC"/>
</dbReference>
<name>A0A3B0Y3P1_9ZZZZ</name>
<dbReference type="PANTHER" id="PTHR30563:SF0">
    <property type="entry name" value="DNA RECOMBINATION PROTEIN RMUC"/>
    <property type="match status" value="1"/>
</dbReference>
<keyword evidence="1" id="KW-0175">Coiled coil</keyword>
<dbReference type="AlphaFoldDB" id="A0A3B0Y3P1"/>
<dbReference type="GO" id="GO:0006310">
    <property type="term" value="P:DNA recombination"/>
    <property type="evidence" value="ECO:0007669"/>
    <property type="project" value="UniProtKB-KW"/>
</dbReference>
<evidence type="ECO:0000256" key="2">
    <source>
        <dbReference type="ARBA" id="ARBA00023172"/>
    </source>
</evidence>
<protein>
    <submittedName>
        <fullName evidence="4">DNA recombination protein RmuC</fullName>
    </submittedName>
</protein>